<reference evidence="1 2" key="1">
    <citation type="submission" date="2019-07" db="EMBL/GenBank/DDBJ databases">
        <title>Chromosome genome assembly for large yellow croaker.</title>
        <authorList>
            <person name="Xiao S."/>
        </authorList>
    </citation>
    <scope>NUCLEOTIDE SEQUENCE [LARGE SCALE GENOMIC DNA]</scope>
    <source>
        <strain evidence="1">JMULYC20181020</strain>
        <tissue evidence="1">Muscle</tissue>
    </source>
</reference>
<dbReference type="Proteomes" id="UP000424527">
    <property type="component" value="Unassembled WGS sequence"/>
</dbReference>
<evidence type="ECO:0000313" key="2">
    <source>
        <dbReference type="Proteomes" id="UP000424527"/>
    </source>
</evidence>
<comment type="caution">
    <text evidence="1">The sequence shown here is derived from an EMBL/GenBank/DDBJ whole genome shotgun (WGS) entry which is preliminary data.</text>
</comment>
<gene>
    <name evidence="1" type="ORF">D5F01_LYC12197</name>
</gene>
<keyword evidence="2" id="KW-1185">Reference proteome</keyword>
<name>A0A6G0IAL5_LARCR</name>
<evidence type="ECO:0000313" key="1">
    <source>
        <dbReference type="EMBL" id="KAE8288331.1"/>
    </source>
</evidence>
<organism evidence="1 2">
    <name type="scientific">Larimichthys crocea</name>
    <name type="common">Large yellow croaker</name>
    <name type="synonym">Pseudosciaena crocea</name>
    <dbReference type="NCBI Taxonomy" id="215358"/>
    <lineage>
        <taxon>Eukaryota</taxon>
        <taxon>Metazoa</taxon>
        <taxon>Chordata</taxon>
        <taxon>Craniata</taxon>
        <taxon>Vertebrata</taxon>
        <taxon>Euteleostomi</taxon>
        <taxon>Actinopterygii</taxon>
        <taxon>Neopterygii</taxon>
        <taxon>Teleostei</taxon>
        <taxon>Neoteleostei</taxon>
        <taxon>Acanthomorphata</taxon>
        <taxon>Eupercaria</taxon>
        <taxon>Sciaenidae</taxon>
        <taxon>Larimichthys</taxon>
    </lineage>
</organism>
<sequence length="165" mass="18658">MWPNMDLVSSPNLGRLEEALLKGQECITTNFSHTNKSLISIRDDMNILVTQLQHLTAKFSQWTTSPMAASQTHALPSVAWVTPVPVSLLEARLTPTLPQPTPVFSQWPSQHQSLFFFRQQPNRLLVTLLLSWHPSQILVTLLLRRRPSRLRQLLLSGCQWGASGL</sequence>
<accession>A0A6G0IAL5</accession>
<dbReference type="AlphaFoldDB" id="A0A6G0IAL5"/>
<dbReference type="EMBL" id="REGW02000012">
    <property type="protein sequence ID" value="KAE8288331.1"/>
    <property type="molecule type" value="Genomic_DNA"/>
</dbReference>
<protein>
    <submittedName>
        <fullName evidence="1">Uncharacterized protein</fullName>
    </submittedName>
</protein>
<proteinExistence type="predicted"/>